<feature type="signal peptide" evidence="6">
    <location>
        <begin position="1"/>
        <end position="16"/>
    </location>
</feature>
<dbReference type="InterPro" id="IPR001314">
    <property type="entry name" value="Peptidase_S1A"/>
</dbReference>
<evidence type="ECO:0000256" key="5">
    <source>
        <dbReference type="ARBA" id="ARBA00023157"/>
    </source>
</evidence>
<accession>A1XG70</accession>
<dbReference type="SMART" id="SM00020">
    <property type="entry name" value="Tryp_SPc"/>
    <property type="match status" value="1"/>
</dbReference>
<feature type="domain" description="Peptidase S1" evidence="7">
    <location>
        <begin position="36"/>
        <end position="263"/>
    </location>
</feature>
<evidence type="ECO:0000256" key="1">
    <source>
        <dbReference type="ARBA" id="ARBA00007664"/>
    </source>
</evidence>
<dbReference type="Pfam" id="PF00089">
    <property type="entry name" value="Trypsin"/>
    <property type="match status" value="1"/>
</dbReference>
<dbReference type="InterPro" id="IPR001254">
    <property type="entry name" value="Trypsin_dom"/>
</dbReference>
<evidence type="ECO:0000256" key="2">
    <source>
        <dbReference type="ARBA" id="ARBA00022670"/>
    </source>
</evidence>
<keyword evidence="4" id="KW-0720">Serine protease</keyword>
<dbReference type="InterPro" id="IPR043504">
    <property type="entry name" value="Peptidase_S1_PA_chymotrypsin"/>
</dbReference>
<sequence length="264" mass="28434">MKHIAIFCLCYVLVWATPLQKSPFKKVPVRDLDSRIINGDLAGLGQFPWQAAVYVPLGSSYFVCGGSIISEQWILTAAQCIYGVDSVTILAGVVDLNGSGASAQSSKLIVHNDYKLDIPDNDIGLVQLSTPLTFNQYVAAITLAENLLEDGVNVTVSGWGATSDDDDENQLLYYVDLVTIRNSECTAIYGSIQDSSVCAESGTATVKNACYGDGGDPLVLDVETNPVHVGLLSFLGGDRCESRYPSGFTRTASFKNWIRDITDV</sequence>
<dbReference type="PANTHER" id="PTHR24276:SF91">
    <property type="entry name" value="AT26814P-RELATED"/>
    <property type="match status" value="1"/>
</dbReference>
<keyword evidence="3" id="KW-0378">Hydrolase</keyword>
<organism evidence="8">
    <name type="scientific">Tenebrio molitor</name>
    <name type="common">Yellow mealworm beetle</name>
    <dbReference type="NCBI Taxonomy" id="7067"/>
    <lineage>
        <taxon>Eukaryota</taxon>
        <taxon>Metazoa</taxon>
        <taxon>Ecdysozoa</taxon>
        <taxon>Arthropoda</taxon>
        <taxon>Hexapoda</taxon>
        <taxon>Insecta</taxon>
        <taxon>Pterygota</taxon>
        <taxon>Neoptera</taxon>
        <taxon>Endopterygota</taxon>
        <taxon>Coleoptera</taxon>
        <taxon>Polyphaga</taxon>
        <taxon>Cucujiformia</taxon>
        <taxon>Tenebrionidae</taxon>
        <taxon>Tenebrio</taxon>
    </lineage>
</organism>
<evidence type="ECO:0000256" key="3">
    <source>
        <dbReference type="ARBA" id="ARBA00022801"/>
    </source>
</evidence>
<dbReference type="FunFam" id="2.40.10.10:FF:000166">
    <property type="entry name" value="Trypsin"/>
    <property type="match status" value="1"/>
</dbReference>
<keyword evidence="6" id="KW-0732">Signal</keyword>
<dbReference type="SUPFAM" id="SSF50494">
    <property type="entry name" value="Trypsin-like serine proteases"/>
    <property type="match status" value="1"/>
</dbReference>
<dbReference type="EMBL" id="DQ356029">
    <property type="protein sequence ID" value="ABC88744.1"/>
    <property type="molecule type" value="mRNA"/>
</dbReference>
<evidence type="ECO:0000256" key="4">
    <source>
        <dbReference type="ARBA" id="ARBA00022825"/>
    </source>
</evidence>
<dbReference type="CDD" id="cd00190">
    <property type="entry name" value="Tryp_SPc"/>
    <property type="match status" value="1"/>
</dbReference>
<comment type="similarity">
    <text evidence="1">Belongs to the peptidase S1 family.</text>
</comment>
<name>A1XG70_TENMO</name>
<dbReference type="GO" id="GO:0004252">
    <property type="term" value="F:serine-type endopeptidase activity"/>
    <property type="evidence" value="ECO:0007669"/>
    <property type="project" value="InterPro"/>
</dbReference>
<keyword evidence="5" id="KW-1015">Disulfide bond</keyword>
<keyword evidence="2" id="KW-0645">Protease</keyword>
<dbReference type="Gene3D" id="2.40.10.10">
    <property type="entry name" value="Trypsin-like serine proteases"/>
    <property type="match status" value="1"/>
</dbReference>
<feature type="chain" id="PRO_5002641090" evidence="6">
    <location>
        <begin position="17"/>
        <end position="264"/>
    </location>
</feature>
<proteinExistence type="evidence at transcript level"/>
<evidence type="ECO:0000256" key="6">
    <source>
        <dbReference type="SAM" id="SignalP"/>
    </source>
</evidence>
<dbReference type="AlphaFoldDB" id="A1XG70"/>
<evidence type="ECO:0000259" key="7">
    <source>
        <dbReference type="PROSITE" id="PS50240"/>
    </source>
</evidence>
<dbReference type="InterPro" id="IPR009003">
    <property type="entry name" value="Peptidase_S1_PA"/>
</dbReference>
<dbReference type="PRINTS" id="PR00722">
    <property type="entry name" value="CHYMOTRYPSIN"/>
</dbReference>
<dbReference type="PANTHER" id="PTHR24276">
    <property type="entry name" value="POLYSERASE-RELATED"/>
    <property type="match status" value="1"/>
</dbReference>
<protein>
    <submittedName>
        <fullName evidence="8">Putative serine proteinase</fullName>
    </submittedName>
</protein>
<dbReference type="PROSITE" id="PS50240">
    <property type="entry name" value="TRYPSIN_DOM"/>
    <property type="match status" value="1"/>
</dbReference>
<dbReference type="GO" id="GO:0006508">
    <property type="term" value="P:proteolysis"/>
    <property type="evidence" value="ECO:0007669"/>
    <property type="project" value="UniProtKB-KW"/>
</dbReference>
<dbReference type="InterPro" id="IPR050430">
    <property type="entry name" value="Peptidase_S1"/>
</dbReference>
<evidence type="ECO:0000313" key="8">
    <source>
        <dbReference type="EMBL" id="ABC88744.1"/>
    </source>
</evidence>
<reference evidence="8" key="1">
    <citation type="journal article" date="2007" name="Insect Mol. Biol.">
        <title>Sequence analysis and molecular characterization of larval midgut cDNA transcripts encoding peptidases from the yellow mealworm, Tenebrio molitor L.</title>
        <authorList>
            <person name="Prabhakar S."/>
            <person name="Chen M.S."/>
            <person name="Elpidina E.N."/>
            <person name="Vinokurov K.S."/>
            <person name="Smith C.M."/>
            <person name="Marshall J."/>
            <person name="Oppert B."/>
        </authorList>
    </citation>
    <scope>NUCLEOTIDE SEQUENCE</scope>
    <source>
        <tissue evidence="8">Posterior midgut</tissue>
    </source>
</reference>